<protein>
    <submittedName>
        <fullName evidence="1">Uncharacterized protein</fullName>
    </submittedName>
</protein>
<dbReference type="RefSeq" id="WP_138729574.1">
    <property type="nucleotide sequence ID" value="NZ_SRMP02000002.1"/>
</dbReference>
<sequence length="499" mass="58474">MEITIALLEEAASLQVEPHSQLEAHFQEWRSFTPTDIVNGKTDKVDINSVWSIMQQIKGKLDYVQHREAAIEELAQVVLLADQAFQKAFENNSLTELLIFLSIYSTIIFRFNHTAKSDVGINYFVTRNKIEQEKITSLLTGAYDFVARYQVQLSLPPDTPYHEREAFERYKQGIKEKNIAKTYDLIHSIERGRGIMISSMIENLYRFIYSLDPAKFADLLELKKEPHNIISLLQWMDKPEFIGLSKFQFSSLWLPFEVLRQLSTSENKNEEHGEVEAGTLFINQLYKLSKDFYFQTLDYFTSDEIRNKSLGVHLSSLSKDNLKEVLDEHCKLNNNDKDKITKDKLLDAFDKNADEDKTLYLLSIVYDKWNLFMDSLMHKPDFYAADLVLTDYVNYVLHYQIATQSTIEIENQIAKIIENIVYINEKWFYSNSTRNNFFYLELSKLYILSFTAGYFIKQGNTVEIDNWQDLYSNKIIQSIFLKKDKIDILHKMDENFQGK</sequence>
<organism evidence="1 2">
    <name type="scientific">Pedobacter helvus</name>
    <dbReference type="NCBI Taxonomy" id="2563444"/>
    <lineage>
        <taxon>Bacteria</taxon>
        <taxon>Pseudomonadati</taxon>
        <taxon>Bacteroidota</taxon>
        <taxon>Sphingobacteriia</taxon>
        <taxon>Sphingobacteriales</taxon>
        <taxon>Sphingobacteriaceae</taxon>
        <taxon>Pedobacter</taxon>
    </lineage>
</organism>
<evidence type="ECO:0000313" key="1">
    <source>
        <dbReference type="EMBL" id="MFN0290342.1"/>
    </source>
</evidence>
<keyword evidence="2" id="KW-1185">Reference proteome</keyword>
<dbReference type="EMBL" id="SRMP02000002">
    <property type="protein sequence ID" value="MFN0290342.1"/>
    <property type="molecule type" value="Genomic_DNA"/>
</dbReference>
<gene>
    <name evidence="1" type="ORF">E5L68_003015</name>
</gene>
<evidence type="ECO:0000313" key="2">
    <source>
        <dbReference type="Proteomes" id="UP001517367"/>
    </source>
</evidence>
<name>A0ABW9JD62_9SPHI</name>
<proteinExistence type="predicted"/>
<accession>A0ABW9JD62</accession>
<dbReference type="Proteomes" id="UP001517367">
    <property type="component" value="Unassembled WGS sequence"/>
</dbReference>
<reference evidence="1 2" key="1">
    <citation type="submission" date="2024-12" db="EMBL/GenBank/DDBJ databases">
        <authorList>
            <person name="Hu S."/>
        </authorList>
    </citation>
    <scope>NUCLEOTIDE SEQUENCE [LARGE SCALE GENOMIC DNA]</scope>
    <source>
        <strain evidence="1 2">P-25</strain>
    </source>
</reference>
<comment type="caution">
    <text evidence="1">The sequence shown here is derived from an EMBL/GenBank/DDBJ whole genome shotgun (WGS) entry which is preliminary data.</text>
</comment>